<feature type="region of interest" description="Disordered" evidence="1">
    <location>
        <begin position="248"/>
        <end position="277"/>
    </location>
</feature>
<accession>A0A9W6BPC6</accession>
<feature type="region of interest" description="Disordered" evidence="1">
    <location>
        <begin position="51"/>
        <end position="82"/>
    </location>
</feature>
<feature type="compositionally biased region" description="Basic residues" evidence="1">
    <location>
        <begin position="250"/>
        <end position="265"/>
    </location>
</feature>
<evidence type="ECO:0000313" key="2">
    <source>
        <dbReference type="EMBL" id="GLC55297.1"/>
    </source>
</evidence>
<evidence type="ECO:0000313" key="3">
    <source>
        <dbReference type="Proteomes" id="UP001165080"/>
    </source>
</evidence>
<reference evidence="2 3" key="1">
    <citation type="journal article" date="2023" name="Commun. Biol.">
        <title>Reorganization of the ancestral sex-determining regions during the evolution of trioecy in Pleodorina starrii.</title>
        <authorList>
            <person name="Takahashi K."/>
            <person name="Suzuki S."/>
            <person name="Kawai-Toyooka H."/>
            <person name="Yamamoto K."/>
            <person name="Hamaji T."/>
            <person name="Ootsuki R."/>
            <person name="Yamaguchi H."/>
            <person name="Kawachi M."/>
            <person name="Higashiyama T."/>
            <person name="Nozaki H."/>
        </authorList>
    </citation>
    <scope>NUCLEOTIDE SEQUENCE [LARGE SCALE GENOMIC DNA]</scope>
    <source>
        <strain evidence="2 3">NIES-4479</strain>
    </source>
</reference>
<proteinExistence type="predicted"/>
<keyword evidence="3" id="KW-1185">Reference proteome</keyword>
<name>A0A9W6BPC6_9CHLO</name>
<protein>
    <submittedName>
        <fullName evidence="2">Uncharacterized protein</fullName>
    </submittedName>
</protein>
<dbReference type="EMBL" id="BRXU01000012">
    <property type="protein sequence ID" value="GLC55297.1"/>
    <property type="molecule type" value="Genomic_DNA"/>
</dbReference>
<gene>
    <name evidence="2" type="primary">PLESTBF000473</name>
    <name evidence="2" type="ORF">PLESTB_000969400</name>
</gene>
<dbReference type="Proteomes" id="UP001165080">
    <property type="component" value="Unassembled WGS sequence"/>
</dbReference>
<comment type="caution">
    <text evidence="2">The sequence shown here is derived from an EMBL/GenBank/DDBJ whole genome shotgun (WGS) entry which is preliminary data.</text>
</comment>
<sequence>MEFVRPGSPSGAQGSVCLSVGSLGLYEWEGSSPASARVWLDLVGFLAVGGLPGRCGPPQTERRRTAVRQRSAAPPPASPPTGSCVVRFAATAGPAPAQDSCRSHAPLRPSPTTTSPAHPWDVVWPGFHLLSGGGGHGPRPAAMRRAGGAIRPASFEYAAHCRRCFPAALALGPFCRLDGDVAARGAPRCTRQRVCAHTSRPCGPSPPRRRGRVAFAALFLWCLRRNKRPGSRILMLAWGAGCMPLPPAQSRRRRAARPGHTRRGGRVVPGPPSEGRGKYRRRCLVGAHARWGFVRLIRFMPFADGTGRGGATPPHVARMDARRARGVARLPLFCLPVCLGLGFVPYGGRGGVQVSRRPCTACFWTYAGAPRRMSLHGPGRCA</sequence>
<dbReference type="AlphaFoldDB" id="A0A9W6BPC6"/>
<feature type="region of interest" description="Disordered" evidence="1">
    <location>
        <begin position="95"/>
        <end position="117"/>
    </location>
</feature>
<organism evidence="2 3">
    <name type="scientific">Pleodorina starrii</name>
    <dbReference type="NCBI Taxonomy" id="330485"/>
    <lineage>
        <taxon>Eukaryota</taxon>
        <taxon>Viridiplantae</taxon>
        <taxon>Chlorophyta</taxon>
        <taxon>core chlorophytes</taxon>
        <taxon>Chlorophyceae</taxon>
        <taxon>CS clade</taxon>
        <taxon>Chlamydomonadales</taxon>
        <taxon>Volvocaceae</taxon>
        <taxon>Pleodorina</taxon>
    </lineage>
</organism>
<evidence type="ECO:0000256" key="1">
    <source>
        <dbReference type="SAM" id="MobiDB-lite"/>
    </source>
</evidence>